<evidence type="ECO:0000256" key="18">
    <source>
        <dbReference type="ARBA" id="ARBA00049504"/>
    </source>
</evidence>
<comment type="similarity">
    <text evidence="4 19">Belongs to the CobS family.</text>
</comment>
<reference evidence="20 21" key="1">
    <citation type="submission" date="2015-01" db="EMBL/GenBank/DDBJ databases">
        <title>Genome sequence of the anaerobic bacterium Geobacter soli GSS01, a dissimilatory Fe(III) reducer from soil.</title>
        <authorList>
            <person name="Yang G."/>
            <person name="Zhou S."/>
        </authorList>
    </citation>
    <scope>NUCLEOTIDE SEQUENCE [LARGE SCALE GENOMIC DNA]</scope>
    <source>
        <strain evidence="20 21">GSS01</strain>
    </source>
</reference>
<dbReference type="GO" id="GO:0005886">
    <property type="term" value="C:plasma membrane"/>
    <property type="evidence" value="ECO:0007669"/>
    <property type="project" value="UniProtKB-SubCell"/>
</dbReference>
<dbReference type="InterPro" id="IPR003805">
    <property type="entry name" value="CobS"/>
</dbReference>
<evidence type="ECO:0000256" key="4">
    <source>
        <dbReference type="ARBA" id="ARBA00010561"/>
    </source>
</evidence>
<dbReference type="EMBL" id="JXBL01000001">
    <property type="protein sequence ID" value="KIE43349.1"/>
    <property type="molecule type" value="Genomic_DNA"/>
</dbReference>
<comment type="function">
    <text evidence="14 19">Joins adenosylcobinamide-GDP and alpha-ribazole to generate adenosylcobalamin (Ado-cobalamin). Also synthesizes adenosylcobalamin 5'-phosphate from adenosylcobinamide-GDP and alpha-ribazole 5'-phosphate.</text>
</comment>
<feature type="transmembrane region" description="Helical" evidence="19">
    <location>
        <begin position="196"/>
        <end position="213"/>
    </location>
</feature>
<keyword evidence="10 19" id="KW-0812">Transmembrane</keyword>
<name>A0A0C1TRG8_9BACT</name>
<evidence type="ECO:0000256" key="15">
    <source>
        <dbReference type="ARBA" id="ARBA00032605"/>
    </source>
</evidence>
<evidence type="ECO:0000256" key="11">
    <source>
        <dbReference type="ARBA" id="ARBA00022842"/>
    </source>
</evidence>
<dbReference type="PANTHER" id="PTHR34148:SF1">
    <property type="entry name" value="ADENOSYLCOBINAMIDE-GDP RIBAZOLETRANSFERASE"/>
    <property type="match status" value="1"/>
</dbReference>
<comment type="subcellular location">
    <subcellularLocation>
        <location evidence="2 19">Cell membrane</location>
        <topology evidence="2 19">Multi-pass membrane protein</topology>
    </subcellularLocation>
</comment>
<comment type="pathway">
    <text evidence="3 19">Cofactor biosynthesis; adenosylcobalamin biosynthesis; adenosylcobalamin from cob(II)yrinate a,c-diamide: step 7/7.</text>
</comment>
<proteinExistence type="inferred from homology"/>
<keyword evidence="7 19" id="KW-1003">Cell membrane</keyword>
<protein>
    <recommendedName>
        <fullName evidence="6 19">Adenosylcobinamide-GDP ribazoletransferase</fullName>
        <ecNumber evidence="5 19">2.7.8.26</ecNumber>
    </recommendedName>
    <alternativeName>
        <fullName evidence="16 19">Cobalamin synthase</fullName>
    </alternativeName>
    <alternativeName>
        <fullName evidence="15 19">Cobalamin-5'-phosphate synthase</fullName>
    </alternativeName>
</protein>
<dbReference type="GO" id="GO:0009236">
    <property type="term" value="P:cobalamin biosynthetic process"/>
    <property type="evidence" value="ECO:0007669"/>
    <property type="project" value="UniProtKB-UniRule"/>
</dbReference>
<dbReference type="GO" id="GO:0051073">
    <property type="term" value="F:adenosylcobinamide-GDP ribazoletransferase activity"/>
    <property type="evidence" value="ECO:0007669"/>
    <property type="project" value="UniProtKB-UniRule"/>
</dbReference>
<evidence type="ECO:0000256" key="7">
    <source>
        <dbReference type="ARBA" id="ARBA00022475"/>
    </source>
</evidence>
<comment type="catalytic activity">
    <reaction evidence="17 19">
        <text>alpha-ribazole + adenosylcob(III)inamide-GDP = adenosylcob(III)alamin + GMP + H(+)</text>
        <dbReference type="Rhea" id="RHEA:16049"/>
        <dbReference type="ChEBI" id="CHEBI:10329"/>
        <dbReference type="ChEBI" id="CHEBI:15378"/>
        <dbReference type="ChEBI" id="CHEBI:18408"/>
        <dbReference type="ChEBI" id="CHEBI:58115"/>
        <dbReference type="ChEBI" id="CHEBI:60487"/>
        <dbReference type="EC" id="2.7.8.26"/>
    </reaction>
</comment>
<keyword evidence="9 19" id="KW-0808">Transferase</keyword>
<dbReference type="Proteomes" id="UP000031433">
    <property type="component" value="Unassembled WGS sequence"/>
</dbReference>
<evidence type="ECO:0000313" key="21">
    <source>
        <dbReference type="Proteomes" id="UP000031433"/>
    </source>
</evidence>
<keyword evidence="8 19" id="KW-0169">Cobalamin biosynthesis</keyword>
<dbReference type="RefSeq" id="WP_039646737.1">
    <property type="nucleotide sequence ID" value="NZ_JXBL01000001.1"/>
</dbReference>
<evidence type="ECO:0000256" key="17">
    <source>
        <dbReference type="ARBA" id="ARBA00048623"/>
    </source>
</evidence>
<dbReference type="EC" id="2.7.8.26" evidence="5 19"/>
<organism evidence="20 21">
    <name type="scientific">Geobacter soli</name>
    <dbReference type="NCBI Taxonomy" id="1510391"/>
    <lineage>
        <taxon>Bacteria</taxon>
        <taxon>Pseudomonadati</taxon>
        <taxon>Thermodesulfobacteriota</taxon>
        <taxon>Desulfuromonadia</taxon>
        <taxon>Geobacterales</taxon>
        <taxon>Geobacteraceae</taxon>
        <taxon>Geobacter</taxon>
    </lineage>
</organism>
<evidence type="ECO:0000256" key="14">
    <source>
        <dbReference type="ARBA" id="ARBA00025228"/>
    </source>
</evidence>
<feature type="transmembrane region" description="Helical" evidence="19">
    <location>
        <begin position="63"/>
        <end position="82"/>
    </location>
</feature>
<dbReference type="NCBIfam" id="TIGR00317">
    <property type="entry name" value="cobS"/>
    <property type="match status" value="1"/>
</dbReference>
<feature type="transmembrane region" description="Helical" evidence="19">
    <location>
        <begin position="106"/>
        <end position="128"/>
    </location>
</feature>
<evidence type="ECO:0000256" key="3">
    <source>
        <dbReference type="ARBA" id="ARBA00004663"/>
    </source>
</evidence>
<evidence type="ECO:0000256" key="5">
    <source>
        <dbReference type="ARBA" id="ARBA00013200"/>
    </source>
</evidence>
<dbReference type="HAMAP" id="MF_00719">
    <property type="entry name" value="CobS"/>
    <property type="match status" value="1"/>
</dbReference>
<evidence type="ECO:0000313" key="20">
    <source>
        <dbReference type="EMBL" id="KIE43349.1"/>
    </source>
</evidence>
<evidence type="ECO:0000256" key="2">
    <source>
        <dbReference type="ARBA" id="ARBA00004651"/>
    </source>
</evidence>
<evidence type="ECO:0000256" key="19">
    <source>
        <dbReference type="HAMAP-Rule" id="MF_00719"/>
    </source>
</evidence>
<keyword evidence="21" id="KW-1185">Reference proteome</keyword>
<comment type="caution">
    <text evidence="20">The sequence shown here is derived from an EMBL/GenBank/DDBJ whole genome shotgun (WGS) entry which is preliminary data.</text>
</comment>
<evidence type="ECO:0000256" key="9">
    <source>
        <dbReference type="ARBA" id="ARBA00022679"/>
    </source>
</evidence>
<evidence type="ECO:0000256" key="10">
    <source>
        <dbReference type="ARBA" id="ARBA00022692"/>
    </source>
</evidence>
<dbReference type="AlphaFoldDB" id="A0A0C1TRG8"/>
<feature type="transmembrane region" description="Helical" evidence="19">
    <location>
        <begin position="165"/>
        <end position="190"/>
    </location>
</feature>
<evidence type="ECO:0000256" key="8">
    <source>
        <dbReference type="ARBA" id="ARBA00022573"/>
    </source>
</evidence>
<feature type="transmembrane region" description="Helical" evidence="19">
    <location>
        <begin position="31"/>
        <end position="56"/>
    </location>
</feature>
<keyword evidence="12 19" id="KW-1133">Transmembrane helix</keyword>
<evidence type="ECO:0000256" key="12">
    <source>
        <dbReference type="ARBA" id="ARBA00022989"/>
    </source>
</evidence>
<evidence type="ECO:0000256" key="1">
    <source>
        <dbReference type="ARBA" id="ARBA00001946"/>
    </source>
</evidence>
<keyword evidence="11 19" id="KW-0460">Magnesium</keyword>
<sequence>MRLYFIALQFLTVVPLPFRLRWDERALGRSMAFFPLAGLTLGALLAGADMLLAAVLPRSVSDLLLVALLAGVTGALHLDGLADVCDGLAARGGRERFLAVMKDSRVGAVGVVGLVLGLALKYQALLAVPDDLKRQALLLFPAVARYAQVQMTVGANRARQDGLGAAFIAGAGVFHLVAAGTIMAVAAWVLLGPPGMALLAASVLFTGGFRWWFHRHLGGVTGDVIGCASELNEILCLLAILALQRI</sequence>
<dbReference type="UniPathway" id="UPA00148">
    <property type="reaction ID" value="UER00238"/>
</dbReference>
<evidence type="ECO:0000256" key="6">
    <source>
        <dbReference type="ARBA" id="ARBA00015850"/>
    </source>
</evidence>
<comment type="cofactor">
    <cofactor evidence="1 19">
        <name>Mg(2+)</name>
        <dbReference type="ChEBI" id="CHEBI:18420"/>
    </cofactor>
</comment>
<comment type="catalytic activity">
    <reaction evidence="18 19">
        <text>alpha-ribazole 5'-phosphate + adenosylcob(III)inamide-GDP = adenosylcob(III)alamin 5'-phosphate + GMP + H(+)</text>
        <dbReference type="Rhea" id="RHEA:23560"/>
        <dbReference type="ChEBI" id="CHEBI:15378"/>
        <dbReference type="ChEBI" id="CHEBI:57918"/>
        <dbReference type="ChEBI" id="CHEBI:58115"/>
        <dbReference type="ChEBI" id="CHEBI:60487"/>
        <dbReference type="ChEBI" id="CHEBI:60493"/>
        <dbReference type="EC" id="2.7.8.26"/>
    </reaction>
</comment>
<evidence type="ECO:0000256" key="13">
    <source>
        <dbReference type="ARBA" id="ARBA00023136"/>
    </source>
</evidence>
<accession>A0A0C1TRG8</accession>
<evidence type="ECO:0000256" key="16">
    <source>
        <dbReference type="ARBA" id="ARBA00032853"/>
    </source>
</evidence>
<keyword evidence="13 19" id="KW-0472">Membrane</keyword>
<dbReference type="GO" id="GO:0008818">
    <property type="term" value="F:cobalamin 5'-phosphate synthase activity"/>
    <property type="evidence" value="ECO:0007669"/>
    <property type="project" value="UniProtKB-UniRule"/>
</dbReference>
<dbReference type="PANTHER" id="PTHR34148">
    <property type="entry name" value="ADENOSYLCOBINAMIDE-GDP RIBAZOLETRANSFERASE"/>
    <property type="match status" value="1"/>
</dbReference>
<dbReference type="Pfam" id="PF02654">
    <property type="entry name" value="CobS"/>
    <property type="match status" value="1"/>
</dbReference>
<gene>
    <name evidence="19" type="primary">cobS</name>
    <name evidence="20" type="ORF">SE37_12255</name>
</gene>